<evidence type="ECO:0000256" key="3">
    <source>
        <dbReference type="ARBA" id="ARBA00008321"/>
    </source>
</evidence>
<dbReference type="Proteomes" id="UP000695000">
    <property type="component" value="Unplaced"/>
</dbReference>
<protein>
    <submittedName>
        <fullName evidence="10">Phosphatidylinositol N-acetylglucosaminyltransferase subunit C</fullName>
    </submittedName>
</protein>
<evidence type="ECO:0000313" key="9">
    <source>
        <dbReference type="Proteomes" id="UP000695000"/>
    </source>
</evidence>
<name>A0ABM1NHG8_NICVS</name>
<feature type="transmembrane region" description="Helical" evidence="8">
    <location>
        <begin position="213"/>
        <end position="231"/>
    </location>
</feature>
<dbReference type="Pfam" id="PF06432">
    <property type="entry name" value="GPI2"/>
    <property type="match status" value="1"/>
</dbReference>
<keyword evidence="10" id="KW-0808">Transferase</keyword>
<accession>A0ABM1NHG8</accession>
<evidence type="ECO:0000256" key="1">
    <source>
        <dbReference type="ARBA" id="ARBA00004141"/>
    </source>
</evidence>
<feature type="transmembrane region" description="Helical" evidence="8">
    <location>
        <begin position="80"/>
        <end position="98"/>
    </location>
</feature>
<evidence type="ECO:0000256" key="7">
    <source>
        <dbReference type="ARBA" id="ARBA00023136"/>
    </source>
</evidence>
<evidence type="ECO:0000313" key="10">
    <source>
        <dbReference type="RefSeq" id="XP_017786268.1"/>
    </source>
</evidence>
<keyword evidence="7 8" id="KW-0472">Membrane</keyword>
<dbReference type="RefSeq" id="XP_017786268.1">
    <property type="nucleotide sequence ID" value="XM_017930779.1"/>
</dbReference>
<feature type="transmembrane region" description="Helical" evidence="8">
    <location>
        <begin position="45"/>
        <end position="68"/>
    </location>
</feature>
<feature type="transmembrane region" description="Helical" evidence="8">
    <location>
        <begin position="237"/>
        <end position="255"/>
    </location>
</feature>
<feature type="transmembrane region" description="Helical" evidence="8">
    <location>
        <begin position="139"/>
        <end position="158"/>
    </location>
</feature>
<keyword evidence="10" id="KW-0328">Glycosyltransferase</keyword>
<dbReference type="PANTHER" id="PTHR12982:SF0">
    <property type="entry name" value="PHOSPHATIDYLINOSITOL N-ACETYLGLUCOSAMINYLTRANSFERASE SUBUNIT C"/>
    <property type="match status" value="1"/>
</dbReference>
<dbReference type="InterPro" id="IPR009450">
    <property type="entry name" value="Plno_GlcNAc_GPI2"/>
</dbReference>
<dbReference type="PANTHER" id="PTHR12982">
    <property type="entry name" value="PHOSPHATIDYLINOSITOL GLYCAN, CLASS C"/>
    <property type="match status" value="1"/>
</dbReference>
<evidence type="ECO:0000256" key="2">
    <source>
        <dbReference type="ARBA" id="ARBA00004687"/>
    </source>
</evidence>
<feature type="transmembrane region" description="Helical" evidence="8">
    <location>
        <begin position="110"/>
        <end position="127"/>
    </location>
</feature>
<dbReference type="GO" id="GO:0016757">
    <property type="term" value="F:glycosyltransferase activity"/>
    <property type="evidence" value="ECO:0007669"/>
    <property type="project" value="UniProtKB-KW"/>
</dbReference>
<evidence type="ECO:0000256" key="4">
    <source>
        <dbReference type="ARBA" id="ARBA00022502"/>
    </source>
</evidence>
<reference evidence="10" key="1">
    <citation type="submission" date="2025-08" db="UniProtKB">
        <authorList>
            <consortium name="RefSeq"/>
        </authorList>
    </citation>
    <scope>IDENTIFICATION</scope>
    <source>
        <tissue evidence="10">Whole Larva</tissue>
    </source>
</reference>
<evidence type="ECO:0000256" key="8">
    <source>
        <dbReference type="SAM" id="Phobius"/>
    </source>
</evidence>
<keyword evidence="4" id="KW-0337">GPI-anchor biosynthesis</keyword>
<keyword evidence="5 8" id="KW-0812">Transmembrane</keyword>
<keyword evidence="9" id="KW-1185">Reference proteome</keyword>
<feature type="transmembrane region" description="Helical" evidence="8">
    <location>
        <begin position="189"/>
        <end position="206"/>
    </location>
</feature>
<evidence type="ECO:0000256" key="6">
    <source>
        <dbReference type="ARBA" id="ARBA00022989"/>
    </source>
</evidence>
<comment type="pathway">
    <text evidence="2">Glycolipid biosynthesis; glycosylphosphatidylinositol-anchor biosynthesis.</text>
</comment>
<evidence type="ECO:0000256" key="5">
    <source>
        <dbReference type="ARBA" id="ARBA00022692"/>
    </source>
</evidence>
<comment type="similarity">
    <text evidence="3">Belongs to the PIGC family.</text>
</comment>
<comment type="subcellular location">
    <subcellularLocation>
        <location evidence="1">Membrane</location>
        <topology evidence="1">Multi-pass membrane protein</topology>
    </subcellularLocation>
</comment>
<organism evidence="9 10">
    <name type="scientific">Nicrophorus vespilloides</name>
    <name type="common">Boreal carrion beetle</name>
    <dbReference type="NCBI Taxonomy" id="110193"/>
    <lineage>
        <taxon>Eukaryota</taxon>
        <taxon>Metazoa</taxon>
        <taxon>Ecdysozoa</taxon>
        <taxon>Arthropoda</taxon>
        <taxon>Hexapoda</taxon>
        <taxon>Insecta</taxon>
        <taxon>Pterygota</taxon>
        <taxon>Neoptera</taxon>
        <taxon>Endopterygota</taxon>
        <taxon>Coleoptera</taxon>
        <taxon>Polyphaga</taxon>
        <taxon>Staphyliniformia</taxon>
        <taxon>Silphidae</taxon>
        <taxon>Nicrophorinae</taxon>
        <taxon>Nicrophorus</taxon>
    </lineage>
</organism>
<dbReference type="GeneID" id="108569280"/>
<proteinExistence type="inferred from homology"/>
<feature type="transmembrane region" description="Helical" evidence="8">
    <location>
        <begin position="165"/>
        <end position="183"/>
    </location>
</feature>
<dbReference type="PIRSF" id="PIRSF016104">
    <property type="entry name" value="GPI2"/>
    <property type="match status" value="1"/>
</dbReference>
<keyword evidence="6 8" id="KW-1133">Transmembrane helix</keyword>
<gene>
    <name evidence="10" type="primary">LOC108569280</name>
</gene>
<sequence length="285" mass="32476">MSKKKKPWKKILYEDQGYPDYYTDQTFLWELKRNTKLKAISLHEAILEVSVVVQELCAVIIFALIYVLLHEQRIDPAVTFYTISALSLVCFLVYRKFLSSDMTNALGNDIRTLLIFLVFGQLFSPVLHTLTDTISTNTIYMMTFFMMLVHLIFFDYGVPAAIVSNSLSLSAAVFASICLASRLASAYHAFVLITIAIEIFVLFPLLRKKFGRSIVMCSILILVTIGLLQVISPLMNVCFVMSVIFINFICPFLFVKNQSFKDNIYGPWDEAVVHDVDSVYDLIYS</sequence>